<keyword evidence="3" id="KW-1185">Reference proteome</keyword>
<sequence length="325" mass="36864">MKVENVQDKQNNDRIDAFISTKKYARFGESSASSRLLHVMQMARRQNIFPVYLSPPSAVRFNSFSQLNGSDKLSSKQSFNQHSKISHDELVRRRKLRLLKDRERKLKARKAMLTSSADSDDDPLKKAKDFISAISSQVGTFLEVVNKSILSSIKQEKKKMALQLEDMERKLRKNNMLLHAEKMKNKEYLSHVMEKSRKGIHTKFASIGHGKVHLLQHKTHQRLNHLQSSLTSVWSHFDPQQIDIEKTSDSDRSDDDDPTYAPSTLETHYSDTEARIQSLYSTDSGSGSEEESEHLTPSDSSATSDSSSTSSDISTRTGKDGTVWS</sequence>
<reference evidence="2 3" key="1">
    <citation type="submission" date="2024-02" db="EMBL/GenBank/DDBJ databases">
        <authorList>
            <person name="Daric V."/>
            <person name="Darras S."/>
        </authorList>
    </citation>
    <scope>NUCLEOTIDE SEQUENCE [LARGE SCALE GENOMIC DNA]</scope>
</reference>
<feature type="compositionally biased region" description="Low complexity" evidence="1">
    <location>
        <begin position="298"/>
        <end position="315"/>
    </location>
</feature>
<proteinExistence type="predicted"/>
<dbReference type="Proteomes" id="UP001642483">
    <property type="component" value="Unassembled WGS sequence"/>
</dbReference>
<feature type="region of interest" description="Disordered" evidence="1">
    <location>
        <begin position="245"/>
        <end position="325"/>
    </location>
</feature>
<comment type="caution">
    <text evidence="2">The sequence shown here is derived from an EMBL/GenBank/DDBJ whole genome shotgun (WGS) entry which is preliminary data.</text>
</comment>
<evidence type="ECO:0000256" key="1">
    <source>
        <dbReference type="SAM" id="MobiDB-lite"/>
    </source>
</evidence>
<evidence type="ECO:0000313" key="3">
    <source>
        <dbReference type="Proteomes" id="UP001642483"/>
    </source>
</evidence>
<gene>
    <name evidence="2" type="ORF">CVLEPA_LOCUS8475</name>
</gene>
<dbReference type="EMBL" id="CAWYQH010000057">
    <property type="protein sequence ID" value="CAK8678555.1"/>
    <property type="molecule type" value="Genomic_DNA"/>
</dbReference>
<evidence type="ECO:0000313" key="2">
    <source>
        <dbReference type="EMBL" id="CAK8678555.1"/>
    </source>
</evidence>
<organism evidence="2 3">
    <name type="scientific">Clavelina lepadiformis</name>
    <name type="common">Light-bulb sea squirt</name>
    <name type="synonym">Ascidia lepadiformis</name>
    <dbReference type="NCBI Taxonomy" id="159417"/>
    <lineage>
        <taxon>Eukaryota</taxon>
        <taxon>Metazoa</taxon>
        <taxon>Chordata</taxon>
        <taxon>Tunicata</taxon>
        <taxon>Ascidiacea</taxon>
        <taxon>Aplousobranchia</taxon>
        <taxon>Clavelinidae</taxon>
        <taxon>Clavelina</taxon>
    </lineage>
</organism>
<accession>A0ABP0FJF5</accession>
<protein>
    <submittedName>
        <fullName evidence="2">Uncharacterized protein</fullName>
    </submittedName>
</protein>
<name>A0ABP0FJF5_CLALP</name>